<dbReference type="Proteomes" id="UP000251923">
    <property type="component" value="Unassembled WGS sequence"/>
</dbReference>
<proteinExistence type="predicted"/>
<sequence>MPEQTKHKKFPHAYRSMIKWQSMFLSEHREALRSRKKNYGRVHPQALTSQQMTLTELRQKLFLALNSQLPCTIVLNEVDSDGHYRLLHGYIHSLDHEYFLMSQETIPLSLLKSCQIILD</sequence>
<name>A0A178HEC2_9LACT</name>
<evidence type="ECO:0000313" key="1">
    <source>
        <dbReference type="EMBL" id="RAV78888.1"/>
    </source>
</evidence>
<protein>
    <submittedName>
        <fullName evidence="1">Uncharacterized protein</fullName>
    </submittedName>
</protein>
<dbReference type="GeneID" id="86971472"/>
<dbReference type="EMBL" id="QMHM01000010">
    <property type="protein sequence ID" value="RAV78888.1"/>
    <property type="molecule type" value="Genomic_DNA"/>
</dbReference>
<comment type="caution">
    <text evidence="1">The sequence shown here is derived from an EMBL/GenBank/DDBJ whole genome shotgun (WGS) entry which is preliminary data.</text>
</comment>
<reference evidence="1 2" key="1">
    <citation type="submission" date="2018-04" db="EMBL/GenBank/DDBJ databases">
        <title>Aerococcus urinae genomes.</title>
        <authorList>
            <person name="Hilt E."/>
            <person name="Gilbert N.M."/>
            <person name="Thomas-White K."/>
            <person name="Putonti C."/>
            <person name="Lewis A.L."/>
            <person name="Visck K.L."/>
            <person name="Wolfe A.J."/>
        </authorList>
    </citation>
    <scope>NUCLEOTIDE SEQUENCE [LARGE SCALE GENOMIC DNA]</scope>
    <source>
        <strain evidence="1 2">UMB7480</strain>
    </source>
</reference>
<dbReference type="AlphaFoldDB" id="A0A178HEC2"/>
<organism evidence="1 2">
    <name type="scientific">Aerococcus urinae</name>
    <dbReference type="NCBI Taxonomy" id="1376"/>
    <lineage>
        <taxon>Bacteria</taxon>
        <taxon>Bacillati</taxon>
        <taxon>Bacillota</taxon>
        <taxon>Bacilli</taxon>
        <taxon>Lactobacillales</taxon>
        <taxon>Aerococcaceae</taxon>
        <taxon>Aerococcus</taxon>
    </lineage>
</organism>
<accession>A0A178HEC2</accession>
<evidence type="ECO:0000313" key="2">
    <source>
        <dbReference type="Proteomes" id="UP000251923"/>
    </source>
</evidence>
<gene>
    <name evidence="1" type="ORF">DBT54_06265</name>
</gene>
<dbReference type="RefSeq" id="WP_064293097.1">
    <property type="nucleotide sequence ID" value="NZ_JASODG010000001.1"/>
</dbReference>